<dbReference type="Proteomes" id="UP001501126">
    <property type="component" value="Unassembled WGS sequence"/>
</dbReference>
<reference evidence="1 2" key="1">
    <citation type="journal article" date="2019" name="Int. J. Syst. Evol. Microbiol.">
        <title>The Global Catalogue of Microorganisms (GCM) 10K type strain sequencing project: providing services to taxonomists for standard genome sequencing and annotation.</title>
        <authorList>
            <consortium name="The Broad Institute Genomics Platform"/>
            <consortium name="The Broad Institute Genome Sequencing Center for Infectious Disease"/>
            <person name="Wu L."/>
            <person name="Ma J."/>
        </authorList>
    </citation>
    <scope>NUCLEOTIDE SEQUENCE [LARGE SCALE GENOMIC DNA]</scope>
    <source>
        <strain evidence="1 2">JCM 16083</strain>
    </source>
</reference>
<evidence type="ECO:0000313" key="1">
    <source>
        <dbReference type="EMBL" id="GAA0876726.1"/>
    </source>
</evidence>
<dbReference type="InterPro" id="IPR046509">
    <property type="entry name" value="DUF6687"/>
</dbReference>
<comment type="caution">
    <text evidence="1">The sequence shown here is derived from an EMBL/GenBank/DDBJ whole genome shotgun (WGS) entry which is preliminary data.</text>
</comment>
<sequence length="356" mass="42141">MKRFIPFNEVGEYPEIVGVDCFHPKAFCLSHWRGANIHPDLQADTSAEIVINAVEQNIPELQYPVVTNNHFDIDGFIGVWCFVYPETVKTFGKVFRQMALIGDFREYNPHLPESDLAFKLVCWINKKEKELFYAPFGAQFTEQKEVQMCVDKYDWFLENFGDVLINPEAYQADWEEEYNRVREDYRLIGDQGDREWIEDVRIQIIHVPRPVHYYALYAHSEIADMVLSIYPDNRYELEYKYTTWIDTATRKSFPRIQPEDLIDRLNELEKSGNAWQSQKFTDTAPIISLNSNSFTKEQRFDHPFTRNLLSSSVSEKDVVALVIEFYRERLENAPQKSMYTWEEMRRYNREVKEGAV</sequence>
<organism evidence="1 2">
    <name type="scientific">Wandonia haliotis</name>
    <dbReference type="NCBI Taxonomy" id="574963"/>
    <lineage>
        <taxon>Bacteria</taxon>
        <taxon>Pseudomonadati</taxon>
        <taxon>Bacteroidota</taxon>
        <taxon>Flavobacteriia</taxon>
        <taxon>Flavobacteriales</taxon>
        <taxon>Crocinitomicaceae</taxon>
        <taxon>Wandonia</taxon>
    </lineage>
</organism>
<dbReference type="EMBL" id="BAAAFH010000022">
    <property type="protein sequence ID" value="GAA0876726.1"/>
    <property type="molecule type" value="Genomic_DNA"/>
</dbReference>
<accession>A0ABN1MV09</accession>
<evidence type="ECO:0000313" key="2">
    <source>
        <dbReference type="Proteomes" id="UP001501126"/>
    </source>
</evidence>
<keyword evidence="2" id="KW-1185">Reference proteome</keyword>
<proteinExistence type="predicted"/>
<dbReference type="Pfam" id="PF20392">
    <property type="entry name" value="DUF6687"/>
    <property type="match status" value="1"/>
</dbReference>
<name>A0ABN1MV09_9FLAO</name>
<protein>
    <submittedName>
        <fullName evidence="1">Uncharacterized protein</fullName>
    </submittedName>
</protein>
<gene>
    <name evidence="1" type="ORF">GCM10009118_31360</name>
</gene>
<dbReference type="RefSeq" id="WP_343790169.1">
    <property type="nucleotide sequence ID" value="NZ_BAAAFH010000022.1"/>
</dbReference>